<dbReference type="STRING" id="670155.SAMN04488001_1287"/>
<organism evidence="2 3">
    <name type="scientific">Litoreibacter albidus</name>
    <dbReference type="NCBI Taxonomy" id="670155"/>
    <lineage>
        <taxon>Bacteria</taxon>
        <taxon>Pseudomonadati</taxon>
        <taxon>Pseudomonadota</taxon>
        <taxon>Alphaproteobacteria</taxon>
        <taxon>Rhodobacterales</taxon>
        <taxon>Roseobacteraceae</taxon>
        <taxon>Litoreibacter</taxon>
    </lineage>
</organism>
<dbReference type="Proteomes" id="UP000199441">
    <property type="component" value="Unassembled WGS sequence"/>
</dbReference>
<dbReference type="PROSITE" id="PS00092">
    <property type="entry name" value="N6_MTASE"/>
    <property type="match status" value="1"/>
</dbReference>
<dbReference type="InterPro" id="IPR050210">
    <property type="entry name" value="tRNA_Adenine-N(6)_MTase"/>
</dbReference>
<keyword evidence="2" id="KW-0489">Methyltransferase</keyword>
<dbReference type="CDD" id="cd02440">
    <property type="entry name" value="AdoMet_MTases"/>
    <property type="match status" value="1"/>
</dbReference>
<dbReference type="Gene3D" id="3.40.50.150">
    <property type="entry name" value="Vaccinia Virus protein VP39"/>
    <property type="match status" value="1"/>
</dbReference>
<dbReference type="EMBL" id="FNOI01000002">
    <property type="protein sequence ID" value="SDW59515.1"/>
    <property type="molecule type" value="Genomic_DNA"/>
</dbReference>
<dbReference type="PANTHER" id="PTHR47739">
    <property type="entry name" value="TRNA1(VAL) (ADENINE(37)-N6)-METHYLTRANSFERASE"/>
    <property type="match status" value="1"/>
</dbReference>
<dbReference type="OrthoDB" id="5489421at2"/>
<accession>A0A1H2UTX5</accession>
<feature type="domain" description="Methyltransferase" evidence="1">
    <location>
        <begin position="48"/>
        <end position="118"/>
    </location>
</feature>
<dbReference type="GO" id="GO:0032259">
    <property type="term" value="P:methylation"/>
    <property type="evidence" value="ECO:0007669"/>
    <property type="project" value="UniProtKB-KW"/>
</dbReference>
<dbReference type="Pfam" id="PF13649">
    <property type="entry name" value="Methyltransf_25"/>
    <property type="match status" value="1"/>
</dbReference>
<reference evidence="3" key="1">
    <citation type="submission" date="2016-10" db="EMBL/GenBank/DDBJ databases">
        <authorList>
            <person name="Varghese N."/>
            <person name="Submissions S."/>
        </authorList>
    </citation>
    <scope>NUCLEOTIDE SEQUENCE [LARGE SCALE GENOMIC DNA]</scope>
    <source>
        <strain evidence="3">DSM 26922</strain>
    </source>
</reference>
<sequence>MGFLSSQLTHDAFLGGKLHLWQPVKGYRAATDPVLLAAACPATKGQSVLELGCGVGAASLCLRTRVDVELSGVELQSSYAVLARRNASEAGYAMTVVDADLANLPADVRARSFDHVILNPPYYGPGTSSPDAGRDKALREQTALATWVDTALRRAGPKGCVTLIHLAERVGDLIELLNPRAGLIEIKPIAARAGKPAGRVLLRAHKGRASRSILHNPLVLHDGARHLRDGDDFSQAATDILRRGKPIEF</sequence>
<dbReference type="PANTHER" id="PTHR47739:SF1">
    <property type="entry name" value="TRNA1(VAL) (ADENINE(37)-N6)-METHYLTRANSFERASE"/>
    <property type="match status" value="1"/>
</dbReference>
<gene>
    <name evidence="2" type="ORF">SAMN04488001_1287</name>
</gene>
<protein>
    <submittedName>
        <fullName evidence="2">tRNA1(Val) A37 N6-methylase TrmN6</fullName>
    </submittedName>
</protein>
<dbReference type="GO" id="GO:0008168">
    <property type="term" value="F:methyltransferase activity"/>
    <property type="evidence" value="ECO:0007669"/>
    <property type="project" value="UniProtKB-KW"/>
</dbReference>
<dbReference type="InterPro" id="IPR029063">
    <property type="entry name" value="SAM-dependent_MTases_sf"/>
</dbReference>
<dbReference type="RefSeq" id="WP_089945852.1">
    <property type="nucleotide sequence ID" value="NZ_FNOI01000002.1"/>
</dbReference>
<keyword evidence="3" id="KW-1185">Reference proteome</keyword>
<name>A0A1H2UTX5_9RHOB</name>
<dbReference type="InterPro" id="IPR041698">
    <property type="entry name" value="Methyltransf_25"/>
</dbReference>
<dbReference type="AlphaFoldDB" id="A0A1H2UTX5"/>
<dbReference type="SUPFAM" id="SSF53335">
    <property type="entry name" value="S-adenosyl-L-methionine-dependent methyltransferases"/>
    <property type="match status" value="1"/>
</dbReference>
<evidence type="ECO:0000313" key="3">
    <source>
        <dbReference type="Proteomes" id="UP000199441"/>
    </source>
</evidence>
<proteinExistence type="predicted"/>
<evidence type="ECO:0000313" key="2">
    <source>
        <dbReference type="EMBL" id="SDW59515.1"/>
    </source>
</evidence>
<dbReference type="InterPro" id="IPR002052">
    <property type="entry name" value="DNA_methylase_N6_adenine_CS"/>
</dbReference>
<dbReference type="GO" id="GO:0003676">
    <property type="term" value="F:nucleic acid binding"/>
    <property type="evidence" value="ECO:0007669"/>
    <property type="project" value="InterPro"/>
</dbReference>
<evidence type="ECO:0000259" key="1">
    <source>
        <dbReference type="Pfam" id="PF13649"/>
    </source>
</evidence>
<keyword evidence="2" id="KW-0808">Transferase</keyword>